<dbReference type="EMBL" id="JALLPJ020001058">
    <property type="protein sequence ID" value="KAL3777195.1"/>
    <property type="molecule type" value="Genomic_DNA"/>
</dbReference>
<proteinExistence type="predicted"/>
<comment type="caution">
    <text evidence="2">The sequence shown here is derived from an EMBL/GenBank/DDBJ whole genome shotgun (WGS) entry which is preliminary data.</text>
</comment>
<accession>A0ABD3NTQ3</accession>
<dbReference type="Proteomes" id="UP001530400">
    <property type="component" value="Unassembled WGS sequence"/>
</dbReference>
<feature type="region of interest" description="Disordered" evidence="1">
    <location>
        <begin position="127"/>
        <end position="156"/>
    </location>
</feature>
<name>A0ABD3NTQ3_9STRA</name>
<feature type="compositionally biased region" description="Basic and acidic residues" evidence="1">
    <location>
        <begin position="42"/>
        <end position="53"/>
    </location>
</feature>
<evidence type="ECO:0000256" key="1">
    <source>
        <dbReference type="SAM" id="MobiDB-lite"/>
    </source>
</evidence>
<protein>
    <submittedName>
        <fullName evidence="2">Uncharacterized protein</fullName>
    </submittedName>
</protein>
<feature type="compositionally biased region" description="Polar residues" evidence="1">
    <location>
        <begin position="54"/>
        <end position="67"/>
    </location>
</feature>
<organism evidence="2 3">
    <name type="scientific">Cyclotella atomus</name>
    <dbReference type="NCBI Taxonomy" id="382360"/>
    <lineage>
        <taxon>Eukaryota</taxon>
        <taxon>Sar</taxon>
        <taxon>Stramenopiles</taxon>
        <taxon>Ochrophyta</taxon>
        <taxon>Bacillariophyta</taxon>
        <taxon>Coscinodiscophyceae</taxon>
        <taxon>Thalassiosirophycidae</taxon>
        <taxon>Stephanodiscales</taxon>
        <taxon>Stephanodiscaceae</taxon>
        <taxon>Cyclotella</taxon>
    </lineage>
</organism>
<feature type="region of interest" description="Disordered" evidence="1">
    <location>
        <begin position="41"/>
        <end position="67"/>
    </location>
</feature>
<sequence>MVKFEPIDALSNAEQTIDLDACSAFTDSTDEDTVSALTEPHFGNENELVKDDNPTQQSAKGKTNENNGCTVKSASDLLTETIKDANDAIGIFITSLNSPPFNMNARLSSAATSVKQTVKYTGTSLKNSVDAKVAEREEKKKEKQRQKELEEEMKREKRRMRYMAAVRDECTEVSNLWRVK</sequence>
<gene>
    <name evidence="2" type="ORF">ACHAWO_013076</name>
</gene>
<feature type="compositionally biased region" description="Basic and acidic residues" evidence="1">
    <location>
        <begin position="132"/>
        <end position="155"/>
    </location>
</feature>
<evidence type="ECO:0000313" key="3">
    <source>
        <dbReference type="Proteomes" id="UP001530400"/>
    </source>
</evidence>
<reference evidence="2 3" key="1">
    <citation type="submission" date="2024-10" db="EMBL/GenBank/DDBJ databases">
        <title>Updated reference genomes for cyclostephanoid diatoms.</title>
        <authorList>
            <person name="Roberts W.R."/>
            <person name="Alverson A.J."/>
        </authorList>
    </citation>
    <scope>NUCLEOTIDE SEQUENCE [LARGE SCALE GENOMIC DNA]</scope>
    <source>
        <strain evidence="2 3">AJA010-31</strain>
    </source>
</reference>
<evidence type="ECO:0000313" key="2">
    <source>
        <dbReference type="EMBL" id="KAL3777195.1"/>
    </source>
</evidence>
<dbReference type="AlphaFoldDB" id="A0ABD3NTQ3"/>
<keyword evidence="3" id="KW-1185">Reference proteome</keyword>